<evidence type="ECO:0000313" key="2">
    <source>
        <dbReference type="EMBL" id="EGL39945.1"/>
    </source>
</evidence>
<evidence type="ECO:0000313" key="3">
    <source>
        <dbReference type="Proteomes" id="UP000004018"/>
    </source>
</evidence>
<proteinExistence type="predicted"/>
<feature type="coiled-coil region" evidence="1">
    <location>
        <begin position="188"/>
        <end position="254"/>
    </location>
</feature>
<dbReference type="InterPro" id="IPR024930">
    <property type="entry name" value="Skp_dom_sf"/>
</dbReference>
<dbReference type="RefSeq" id="WP_007391317.1">
    <property type="nucleotide sequence ID" value="NZ_AFIJ01000032.1"/>
</dbReference>
<keyword evidence="1" id="KW-0175">Coiled coil</keyword>
<name>A0ABN0D1X2_9FIRM</name>
<evidence type="ECO:0008006" key="4">
    <source>
        <dbReference type="Google" id="ProtNLM"/>
    </source>
</evidence>
<dbReference type="Proteomes" id="UP000004018">
    <property type="component" value="Unassembled WGS sequence"/>
</dbReference>
<reference evidence="2 3" key="1">
    <citation type="submission" date="2011-04" db="EMBL/GenBank/DDBJ databases">
        <authorList>
            <person name="Harkins D.M."/>
            <person name="Madupu R."/>
            <person name="Durkin A.S."/>
            <person name="Torralba M."/>
            <person name="Methe B."/>
            <person name="Sutton G.G."/>
            <person name="Nelson K.E."/>
        </authorList>
    </citation>
    <scope>NUCLEOTIDE SEQUENCE [LARGE SCALE GENOMIC DNA]</scope>
    <source>
        <strain evidence="2 3">UPII 199-6</strain>
    </source>
</reference>
<sequence>MVIMGAALFFRWQAVQVQQPAPVASPIYARADVDRILMSHPAYATYHQQELEYRRLSSQYEAACRESALQMAAEAQLTRQDELAAQARQIMMEADIREKQEQKEQEVQEKVLKRYAALAAGESEQASSAAKEETLQLVNLQLQEQNSGLSREERQQLRRQWQQHVQQMRYGTTGKLSPQDAKALADYQQRLQSECDVYRRQLQQQERLRQEQRLAAQIRQREARRAQQMTAVQQRKWQQRLAQKQKRLVDLREKMIADIRTQAAAVAHEQGLALIVDTPYPEGEARDVTDDIIIKMK</sequence>
<organism evidence="2 3">
    <name type="scientific">Megasphaera lornae</name>
    <dbReference type="NCBI Taxonomy" id="1000568"/>
    <lineage>
        <taxon>Bacteria</taxon>
        <taxon>Bacillati</taxon>
        <taxon>Bacillota</taxon>
        <taxon>Negativicutes</taxon>
        <taxon>Veillonellales</taxon>
        <taxon>Veillonellaceae</taxon>
        <taxon>Megasphaera</taxon>
    </lineage>
</organism>
<protein>
    <recommendedName>
        <fullName evidence="4">OmpH family outer membrane protein</fullName>
    </recommendedName>
</protein>
<gene>
    <name evidence="2" type="ORF">HMPREF1039_0388</name>
</gene>
<dbReference type="EMBL" id="AFIJ01000032">
    <property type="protein sequence ID" value="EGL39945.1"/>
    <property type="molecule type" value="Genomic_DNA"/>
</dbReference>
<comment type="caution">
    <text evidence="2">The sequence shown here is derived from an EMBL/GenBank/DDBJ whole genome shotgun (WGS) entry which is preliminary data.</text>
</comment>
<keyword evidence="3" id="KW-1185">Reference proteome</keyword>
<dbReference type="Gene3D" id="3.30.910.20">
    <property type="entry name" value="Skp domain"/>
    <property type="match status" value="1"/>
</dbReference>
<dbReference type="SUPFAM" id="SSF111384">
    <property type="entry name" value="OmpH-like"/>
    <property type="match status" value="1"/>
</dbReference>
<evidence type="ECO:0000256" key="1">
    <source>
        <dbReference type="SAM" id="Coils"/>
    </source>
</evidence>
<accession>A0ABN0D1X2</accession>